<comment type="caution">
    <text evidence="1">The sequence shown here is derived from an EMBL/GenBank/DDBJ whole genome shotgun (WGS) entry which is preliminary data.</text>
</comment>
<evidence type="ECO:0000313" key="1">
    <source>
        <dbReference type="EMBL" id="CAA3003058.1"/>
    </source>
</evidence>
<dbReference type="Proteomes" id="UP000594638">
    <property type="component" value="Unassembled WGS sequence"/>
</dbReference>
<proteinExistence type="predicted"/>
<keyword evidence="2" id="KW-1185">Reference proteome</keyword>
<protein>
    <submittedName>
        <fullName evidence="1">Uncharacterized protein</fullName>
    </submittedName>
</protein>
<name>A0A8S0TCW3_OLEEU</name>
<accession>A0A8S0TCW3</accession>
<gene>
    <name evidence="1" type="ORF">OLEA9_A036320</name>
</gene>
<organism evidence="1 2">
    <name type="scientific">Olea europaea subsp. europaea</name>
    <dbReference type="NCBI Taxonomy" id="158383"/>
    <lineage>
        <taxon>Eukaryota</taxon>
        <taxon>Viridiplantae</taxon>
        <taxon>Streptophyta</taxon>
        <taxon>Embryophyta</taxon>
        <taxon>Tracheophyta</taxon>
        <taxon>Spermatophyta</taxon>
        <taxon>Magnoliopsida</taxon>
        <taxon>eudicotyledons</taxon>
        <taxon>Gunneridae</taxon>
        <taxon>Pentapetalae</taxon>
        <taxon>asterids</taxon>
        <taxon>lamiids</taxon>
        <taxon>Lamiales</taxon>
        <taxon>Oleaceae</taxon>
        <taxon>Oleeae</taxon>
        <taxon>Olea</taxon>
    </lineage>
</organism>
<dbReference type="EMBL" id="CACTIH010005912">
    <property type="protein sequence ID" value="CAA3003058.1"/>
    <property type="molecule type" value="Genomic_DNA"/>
</dbReference>
<dbReference type="AlphaFoldDB" id="A0A8S0TCW3"/>
<sequence>MACSKRTCDELQDNSTNIIELFQRLDFSHDAWSLNCKHGLALMPSGLEHLCDCISIPAKLVRERCMNWSSLAAQSILSKRGWEHVVYQILVSDLAVAGNGFIKFKV</sequence>
<dbReference type="Gramene" id="OE9A036320T8">
    <property type="protein sequence ID" value="OE9A036320C8"/>
    <property type="gene ID" value="OE9A036320"/>
</dbReference>
<reference evidence="1 2" key="1">
    <citation type="submission" date="2019-12" db="EMBL/GenBank/DDBJ databases">
        <authorList>
            <person name="Alioto T."/>
            <person name="Alioto T."/>
            <person name="Gomez Garrido J."/>
        </authorList>
    </citation>
    <scope>NUCLEOTIDE SEQUENCE [LARGE SCALE GENOMIC DNA]</scope>
</reference>
<evidence type="ECO:0000313" key="2">
    <source>
        <dbReference type="Proteomes" id="UP000594638"/>
    </source>
</evidence>